<accession>A0A391P8D1</accession>
<organism evidence="1 2">
    <name type="scientific">Kipferlia bialata</name>
    <dbReference type="NCBI Taxonomy" id="797122"/>
    <lineage>
        <taxon>Eukaryota</taxon>
        <taxon>Metamonada</taxon>
        <taxon>Carpediemonas-like organisms</taxon>
        <taxon>Kipferlia</taxon>
    </lineage>
</organism>
<sequence length="14" mass="1722">MVGVEYKLQNINWQ</sequence>
<keyword evidence="2" id="KW-1185">Reference proteome</keyword>
<reference evidence="1 2" key="1">
    <citation type="journal article" date="2018" name="PLoS ONE">
        <title>The draft genome of Kipferlia bialata reveals reductive genome evolution in fornicate parasites.</title>
        <authorList>
            <person name="Tanifuji G."/>
            <person name="Takabayashi S."/>
            <person name="Kume K."/>
            <person name="Takagi M."/>
            <person name="Nakayama T."/>
            <person name="Kamikawa R."/>
            <person name="Inagaki Y."/>
            <person name="Hashimoto T."/>
        </authorList>
    </citation>
    <scope>NUCLEOTIDE SEQUENCE [LARGE SCALE GENOMIC DNA]</scope>
    <source>
        <strain evidence="1">NY0173</strain>
    </source>
</reference>
<name>A0A391P8D1_9EUKA</name>
<comment type="caution">
    <text evidence="1">The sequence shown here is derived from an EMBL/GenBank/DDBJ whole genome shotgun (WGS) entry which is preliminary data.</text>
</comment>
<dbReference type="Proteomes" id="UP000265618">
    <property type="component" value="Unassembled WGS sequence"/>
</dbReference>
<gene>
    <name evidence="1" type="ORF">KIPB_013081</name>
</gene>
<evidence type="ECO:0000313" key="1">
    <source>
        <dbReference type="EMBL" id="GCA64072.1"/>
    </source>
</evidence>
<dbReference type="EMBL" id="BDIP01006047">
    <property type="protein sequence ID" value="GCA64072.1"/>
    <property type="molecule type" value="Genomic_DNA"/>
</dbReference>
<protein>
    <submittedName>
        <fullName evidence="1">Uncharacterized protein</fullName>
    </submittedName>
</protein>
<evidence type="ECO:0000313" key="2">
    <source>
        <dbReference type="Proteomes" id="UP000265618"/>
    </source>
</evidence>
<proteinExistence type="predicted"/>
<feature type="non-terminal residue" evidence="1">
    <location>
        <position position="1"/>
    </location>
</feature>